<keyword evidence="3 10" id="KW-0479">Metal-binding</keyword>
<sequence>MSEKQAYDASNIQVLEGLEAVRKRPSMYIGSIDGRGLHHLVYEVVDNSIDEALAGYCTQIDVSINHDGTITVQDNGRGIPVGMHPKYNKSALEVVMTILHAGGKFDKNTYKVSGGLHGVGVSVVNALSEWMEAEVQRDGKTYYQRYERGTPTDELLEIGETSGTGTKITFMPDSKIFETIKFVYETLATRLRELAFLNKGIKISISDDRGEEKVEEKFEYEGGIISFVEHLNHNKNSLHDTPIYFERTKDDAVVEISMQYTDSYAESVFSFVNNINTHEGGTHLVGFKAALTRVANDYIKKNNLAKGDAKLSGEDIREGLTAIISVKITEPQFEGQTKTKLGNSEVKGIVESMVSEGLSEYMEENPKVATAILQKALDAQRAREAAKKARELTRRKSALDVSTLPGKLADCSEKDPSVSELYLVEGESAGGSAKQGRDRKFQAILPLRGKILNVEKARLAKILKNNEILAFITAMGTGIGDDYDIEKARYHKVIIMTDADVDGAHIRTLILTLFFRYMRPMIDAGYVYIAQPPLYKIKKGKAEYYVYSDRELAAKLEEIGDKGVGIQRYKGLGEMNPEQLWETTMNPETRTLLQVTMDDAIAADEMFTILMGDEVAPRKQFITIHAKDVANLDV</sequence>
<proteinExistence type="inferred from homology"/>
<dbReference type="HAMAP" id="MF_01898">
    <property type="entry name" value="GyrB"/>
    <property type="match status" value="1"/>
</dbReference>
<dbReference type="SUPFAM" id="SSF55874">
    <property type="entry name" value="ATPase domain of HSP90 chaperone/DNA topoisomerase II/histidine kinase"/>
    <property type="match status" value="1"/>
</dbReference>
<keyword evidence="13" id="KW-1185">Reference proteome</keyword>
<keyword evidence="6 10" id="KW-0460">Magnesium</keyword>
<feature type="binding site" evidence="10">
    <location>
        <position position="498"/>
    </location>
    <ligand>
        <name>Mg(2+)</name>
        <dbReference type="ChEBI" id="CHEBI:18420"/>
        <label>1</label>
        <note>catalytic</note>
    </ligand>
</feature>
<dbReference type="NCBIfam" id="NF004189">
    <property type="entry name" value="PRK05644.1"/>
    <property type="match status" value="1"/>
</dbReference>
<dbReference type="GO" id="GO:0006261">
    <property type="term" value="P:DNA-templated DNA replication"/>
    <property type="evidence" value="ECO:0007669"/>
    <property type="project" value="UniProtKB-UniRule"/>
</dbReference>
<evidence type="ECO:0000313" key="12">
    <source>
        <dbReference type="EMBL" id="TQD23507.1"/>
    </source>
</evidence>
<keyword evidence="5 10" id="KW-0067">ATP-binding</keyword>
<dbReference type="GO" id="GO:0034335">
    <property type="term" value="F:DNA negative supercoiling activity"/>
    <property type="evidence" value="ECO:0007669"/>
    <property type="project" value="UniProtKB-ARBA"/>
</dbReference>
<comment type="catalytic activity">
    <reaction evidence="1 10">
        <text>ATP-dependent breakage, passage and rejoining of double-stranded DNA.</text>
        <dbReference type="EC" id="5.6.2.2"/>
    </reaction>
</comment>
<comment type="miscellaneous">
    <text evidence="10">Few gyrases are as efficient as E.coli at forming negative supercoils. Not all organisms have 2 type II topoisomerases; in organisms with a single type II topoisomerase this enzyme also has to decatenate newly replicated chromosomes.</text>
</comment>
<dbReference type="GO" id="GO:0005524">
    <property type="term" value="F:ATP binding"/>
    <property type="evidence" value="ECO:0007669"/>
    <property type="project" value="UniProtKB-UniRule"/>
</dbReference>
<dbReference type="GO" id="GO:0046872">
    <property type="term" value="F:metal ion binding"/>
    <property type="evidence" value="ECO:0007669"/>
    <property type="project" value="UniProtKB-KW"/>
</dbReference>
<name>A0A7Z8KM56_9EURY</name>
<keyword evidence="9 10" id="KW-0413">Isomerase</keyword>
<evidence type="ECO:0000256" key="2">
    <source>
        <dbReference type="ARBA" id="ARBA00010708"/>
    </source>
</evidence>
<evidence type="ECO:0000256" key="6">
    <source>
        <dbReference type="ARBA" id="ARBA00022842"/>
    </source>
</evidence>
<dbReference type="InterPro" id="IPR013759">
    <property type="entry name" value="Topo_IIA_B_C"/>
</dbReference>
<comment type="subcellular location">
    <subcellularLocation>
        <location evidence="10">Cytoplasm</location>
    </subcellularLocation>
</comment>
<dbReference type="InterPro" id="IPR014721">
    <property type="entry name" value="Ribsml_uS5_D2-typ_fold_subgr"/>
</dbReference>
<dbReference type="PANTHER" id="PTHR45866">
    <property type="entry name" value="DNA GYRASE/TOPOISOMERASE SUBUNIT B"/>
    <property type="match status" value="1"/>
</dbReference>
<dbReference type="CDD" id="cd16928">
    <property type="entry name" value="HATPase_GyrB-like"/>
    <property type="match status" value="1"/>
</dbReference>
<keyword evidence="8" id="KW-0238">DNA-binding</keyword>
<keyword evidence="10" id="KW-0963">Cytoplasm</keyword>
<accession>A0A7Z8KM56</accession>
<dbReference type="InterPro" id="IPR001241">
    <property type="entry name" value="Topo_IIA"/>
</dbReference>
<dbReference type="NCBIfam" id="NF011501">
    <property type="entry name" value="PRK14939.1"/>
    <property type="match status" value="1"/>
</dbReference>
<dbReference type="PRINTS" id="PR00418">
    <property type="entry name" value="TPI2FAMILY"/>
</dbReference>
<evidence type="ECO:0000256" key="8">
    <source>
        <dbReference type="ARBA" id="ARBA00023125"/>
    </source>
</evidence>
<dbReference type="Pfam" id="PF01751">
    <property type="entry name" value="Toprim"/>
    <property type="match status" value="1"/>
</dbReference>
<comment type="cofactor">
    <cofactor evidence="10">
        <name>Mg(2+)</name>
        <dbReference type="ChEBI" id="CHEBI:18420"/>
    </cofactor>
    <cofactor evidence="10">
        <name>Mn(2+)</name>
        <dbReference type="ChEBI" id="CHEBI:29035"/>
    </cofactor>
    <cofactor evidence="10">
        <name>Ca(2+)</name>
        <dbReference type="ChEBI" id="CHEBI:29108"/>
    </cofactor>
    <text evidence="10">Binds two Mg(2+) per subunit. The magnesium ions form salt bridges with both the protein and the DNA. Can also accept other divalent metal cations, such as Mn(2+) or Ca(2+).</text>
</comment>
<dbReference type="NCBIfam" id="TIGR01059">
    <property type="entry name" value="gyrB"/>
    <property type="match status" value="1"/>
</dbReference>
<evidence type="ECO:0000256" key="4">
    <source>
        <dbReference type="ARBA" id="ARBA00022741"/>
    </source>
</evidence>
<dbReference type="InterPro" id="IPR036890">
    <property type="entry name" value="HATPase_C_sf"/>
</dbReference>
<dbReference type="Pfam" id="PF00204">
    <property type="entry name" value="DNA_gyraseB"/>
    <property type="match status" value="1"/>
</dbReference>
<dbReference type="PANTHER" id="PTHR45866:SF1">
    <property type="entry name" value="DNA GYRASE SUBUNIT B, MITOCHONDRIAL"/>
    <property type="match status" value="1"/>
</dbReference>
<feature type="binding site" evidence="10">
    <location>
        <position position="498"/>
    </location>
    <ligand>
        <name>Mg(2+)</name>
        <dbReference type="ChEBI" id="CHEBI:18420"/>
        <label>2</label>
    </ligand>
</feature>
<dbReference type="GO" id="GO:0005694">
    <property type="term" value="C:chromosome"/>
    <property type="evidence" value="ECO:0007669"/>
    <property type="project" value="InterPro"/>
</dbReference>
<dbReference type="Pfam" id="PF02518">
    <property type="entry name" value="HATPase_c"/>
    <property type="match status" value="1"/>
</dbReference>
<feature type="site" description="Interaction with DNA" evidence="10">
    <location>
        <position position="450"/>
    </location>
</feature>
<dbReference type="GO" id="GO:0003677">
    <property type="term" value="F:DNA binding"/>
    <property type="evidence" value="ECO:0007669"/>
    <property type="project" value="UniProtKB-KW"/>
</dbReference>
<feature type="site" description="Interaction with DNA" evidence="10">
    <location>
        <position position="453"/>
    </location>
</feature>
<dbReference type="SUPFAM" id="SSF56719">
    <property type="entry name" value="Type II DNA topoisomerase"/>
    <property type="match status" value="1"/>
</dbReference>
<dbReference type="FunFam" id="3.30.230.10:FF:000005">
    <property type="entry name" value="DNA gyrase subunit B"/>
    <property type="match status" value="1"/>
</dbReference>
<dbReference type="CDD" id="cd00822">
    <property type="entry name" value="TopoII_Trans_DNA_gyrase"/>
    <property type="match status" value="1"/>
</dbReference>
<gene>
    <name evidence="10 12" type="primary">gyrB</name>
    <name evidence="12" type="ORF">FKV42_13360</name>
</gene>
<dbReference type="Gene3D" id="3.40.50.670">
    <property type="match status" value="1"/>
</dbReference>
<evidence type="ECO:0000256" key="3">
    <source>
        <dbReference type="ARBA" id="ARBA00022723"/>
    </source>
</evidence>
<dbReference type="InterPro" id="IPR013760">
    <property type="entry name" value="Topo_IIA-like_dom_sf"/>
</dbReference>
<dbReference type="Gene3D" id="3.30.230.10">
    <property type="match status" value="1"/>
</dbReference>
<dbReference type="InterPro" id="IPR020568">
    <property type="entry name" value="Ribosomal_Su5_D2-typ_SF"/>
</dbReference>
<dbReference type="EC" id="5.6.2.2" evidence="10"/>
<feature type="binding site" evidence="10">
    <location>
        <position position="500"/>
    </location>
    <ligand>
        <name>Mg(2+)</name>
        <dbReference type="ChEBI" id="CHEBI:18420"/>
        <label>2</label>
    </ligand>
</feature>
<evidence type="ECO:0000256" key="7">
    <source>
        <dbReference type="ARBA" id="ARBA00023029"/>
    </source>
</evidence>
<feature type="binding site" evidence="10">
    <location>
        <position position="425"/>
    </location>
    <ligand>
        <name>Mg(2+)</name>
        <dbReference type="ChEBI" id="CHEBI:18420"/>
        <label>1</label>
        <note>catalytic</note>
    </ligand>
</feature>
<dbReference type="SUPFAM" id="SSF54211">
    <property type="entry name" value="Ribosomal protein S5 domain 2-like"/>
    <property type="match status" value="1"/>
</dbReference>
<dbReference type="FunFam" id="3.30.565.10:FF:000002">
    <property type="entry name" value="DNA gyrase subunit B"/>
    <property type="match status" value="1"/>
</dbReference>
<reference evidence="12 13" key="1">
    <citation type="submission" date="2019-06" db="EMBL/GenBank/DDBJ databases">
        <title>Draft genome sequence of Methanolobus vulcani B1d.</title>
        <authorList>
            <person name="Creighbaum A.J."/>
            <person name="Ticak T."/>
            <person name="Hariraju D."/>
            <person name="Arivett B.A."/>
            <person name="Ferguson D.J.Jr."/>
        </authorList>
    </citation>
    <scope>NUCLEOTIDE SEQUENCE [LARGE SCALE GENOMIC DNA]</scope>
    <source>
        <strain evidence="12 13">B1d</strain>
    </source>
</reference>
<dbReference type="InterPro" id="IPR000565">
    <property type="entry name" value="Topo_IIA_B"/>
</dbReference>
<keyword evidence="7 10" id="KW-0799">Topoisomerase</keyword>
<dbReference type="RefSeq" id="WP_154810821.1">
    <property type="nucleotide sequence ID" value="NZ_VIAQ01000020.1"/>
</dbReference>
<evidence type="ECO:0000256" key="5">
    <source>
        <dbReference type="ARBA" id="ARBA00022840"/>
    </source>
</evidence>
<dbReference type="GO" id="GO:0005737">
    <property type="term" value="C:cytoplasm"/>
    <property type="evidence" value="ECO:0007669"/>
    <property type="project" value="UniProtKB-SubCell"/>
</dbReference>
<dbReference type="FunFam" id="3.40.50.670:FF:000002">
    <property type="entry name" value="DNA gyrase subunit B"/>
    <property type="match status" value="1"/>
</dbReference>
<dbReference type="AlphaFoldDB" id="A0A7Z8KM56"/>
<dbReference type="InterPro" id="IPR006171">
    <property type="entry name" value="TOPRIM_dom"/>
</dbReference>
<dbReference type="PROSITE" id="PS50880">
    <property type="entry name" value="TOPRIM"/>
    <property type="match status" value="1"/>
</dbReference>
<dbReference type="CDD" id="cd03366">
    <property type="entry name" value="TOPRIM_TopoIIA_GyrB"/>
    <property type="match status" value="1"/>
</dbReference>
<dbReference type="EMBL" id="VIAQ01000020">
    <property type="protein sequence ID" value="TQD23507.1"/>
    <property type="molecule type" value="Genomic_DNA"/>
</dbReference>
<organism evidence="12 13">
    <name type="scientific">Methanolobus vulcani</name>
    <dbReference type="NCBI Taxonomy" id="38026"/>
    <lineage>
        <taxon>Archaea</taxon>
        <taxon>Methanobacteriati</taxon>
        <taxon>Methanobacteriota</taxon>
        <taxon>Stenosarchaea group</taxon>
        <taxon>Methanomicrobia</taxon>
        <taxon>Methanosarcinales</taxon>
        <taxon>Methanosarcinaceae</taxon>
        <taxon>Methanolobus</taxon>
    </lineage>
</organism>
<evidence type="ECO:0000256" key="1">
    <source>
        <dbReference type="ARBA" id="ARBA00000185"/>
    </source>
</evidence>
<comment type="caution">
    <text evidence="12">The sequence shown here is derived from an EMBL/GenBank/DDBJ whole genome shotgun (WGS) entry which is preliminary data.</text>
</comment>
<dbReference type="Gene3D" id="3.30.565.10">
    <property type="entry name" value="Histidine kinase-like ATPase, C-terminal domain"/>
    <property type="match status" value="1"/>
</dbReference>
<dbReference type="InterPro" id="IPR034160">
    <property type="entry name" value="TOPRIM_GyrB"/>
</dbReference>
<comment type="subunit">
    <text evidence="10">Heterotetramer, composed of two GyrA and two GyrB chains. In the heterotetramer, GyrA contains the active site tyrosine that forms a transient covalent intermediate with DNA, while GyrB binds cofactors and catalyzes ATP hydrolysis.</text>
</comment>
<dbReference type="GO" id="GO:0006265">
    <property type="term" value="P:DNA topological change"/>
    <property type="evidence" value="ECO:0007669"/>
    <property type="project" value="UniProtKB-UniRule"/>
</dbReference>
<evidence type="ECO:0000259" key="11">
    <source>
        <dbReference type="PROSITE" id="PS50880"/>
    </source>
</evidence>
<dbReference type="Proteomes" id="UP000319335">
    <property type="component" value="Unassembled WGS sequence"/>
</dbReference>
<comment type="similarity">
    <text evidence="2 10">Belongs to the type II topoisomerase GyrB family.</text>
</comment>
<dbReference type="SMART" id="SM00387">
    <property type="entry name" value="HATPase_c"/>
    <property type="match status" value="1"/>
</dbReference>
<evidence type="ECO:0000256" key="10">
    <source>
        <dbReference type="HAMAP-Rule" id="MF_01898"/>
    </source>
</evidence>
<dbReference type="PRINTS" id="PR01159">
    <property type="entry name" value="DNAGYRASEB"/>
</dbReference>
<keyword evidence="4 10" id="KW-0547">Nucleotide-binding</keyword>
<evidence type="ECO:0000313" key="13">
    <source>
        <dbReference type="Proteomes" id="UP000319335"/>
    </source>
</evidence>
<dbReference type="SMART" id="SM00433">
    <property type="entry name" value="TOP2c"/>
    <property type="match status" value="1"/>
</dbReference>
<feature type="domain" description="Toprim" evidence="11">
    <location>
        <begin position="419"/>
        <end position="533"/>
    </location>
</feature>
<dbReference type="InterPro" id="IPR013506">
    <property type="entry name" value="Topo_IIA_bsu_dom2"/>
</dbReference>
<evidence type="ECO:0000256" key="9">
    <source>
        <dbReference type="ARBA" id="ARBA00023235"/>
    </source>
</evidence>
<dbReference type="InterPro" id="IPR002288">
    <property type="entry name" value="DNA_gyrase_B_C"/>
</dbReference>
<dbReference type="Pfam" id="PF00986">
    <property type="entry name" value="DNA_gyraseB_C"/>
    <property type="match status" value="1"/>
</dbReference>
<comment type="function">
    <text evidence="10">A type II topoisomerase that negatively supercoils closed circular double-stranded (ds) DNA in an ATP-dependent manner to modulate DNA topology and maintain chromosomes in an underwound state. Negative supercoiling favors strand separation, and DNA replication, transcription, recombination and repair, all of which involve strand separation. Also able to catalyze the interconversion of other topological isomers of dsDNA rings, including catenanes and knotted rings. Type II topoisomerases break and join 2 DNA strands simultaneously in an ATP-dependent manner.</text>
</comment>
<dbReference type="OrthoDB" id="358756at2157"/>
<protein>
    <recommendedName>
        <fullName evidence="10">DNA gyrase subunit B</fullName>
        <ecNumber evidence="10">5.6.2.2</ecNumber>
    </recommendedName>
</protein>
<dbReference type="InterPro" id="IPR011557">
    <property type="entry name" value="GyrB"/>
</dbReference>
<dbReference type="InterPro" id="IPR003594">
    <property type="entry name" value="HATPase_dom"/>
</dbReference>